<feature type="non-terminal residue" evidence="2">
    <location>
        <position position="83"/>
    </location>
</feature>
<evidence type="ECO:0000256" key="1">
    <source>
        <dbReference type="SAM" id="MobiDB-lite"/>
    </source>
</evidence>
<name>A0AAD5SLJ9_9FUNG</name>
<reference evidence="2" key="1">
    <citation type="submission" date="2020-05" db="EMBL/GenBank/DDBJ databases">
        <title>Phylogenomic resolution of chytrid fungi.</title>
        <authorList>
            <person name="Stajich J.E."/>
            <person name="Amses K."/>
            <person name="Simmons R."/>
            <person name="Seto K."/>
            <person name="Myers J."/>
            <person name="Bonds A."/>
            <person name="Quandt C.A."/>
            <person name="Barry K."/>
            <person name="Liu P."/>
            <person name="Grigoriev I."/>
            <person name="Longcore J.E."/>
            <person name="James T.Y."/>
        </authorList>
    </citation>
    <scope>NUCLEOTIDE SEQUENCE</scope>
    <source>
        <strain evidence="2">JEL0318</strain>
    </source>
</reference>
<evidence type="ECO:0000313" key="2">
    <source>
        <dbReference type="EMBL" id="KAJ3057207.1"/>
    </source>
</evidence>
<dbReference type="Proteomes" id="UP001212841">
    <property type="component" value="Unassembled WGS sequence"/>
</dbReference>
<accession>A0AAD5SLJ9</accession>
<evidence type="ECO:0000313" key="3">
    <source>
        <dbReference type="Proteomes" id="UP001212841"/>
    </source>
</evidence>
<keyword evidence="3" id="KW-1185">Reference proteome</keyword>
<sequence>MNRESDSDDLSPISGSWDPKSEQEVQLNSQPTHLEAHQPAEEHTASNHIADHIESSDEEEDSSYEQEPEPDETTEAMSDKSEE</sequence>
<feature type="region of interest" description="Disordered" evidence="1">
    <location>
        <begin position="1"/>
        <end position="83"/>
    </location>
</feature>
<comment type="caution">
    <text evidence="2">The sequence shown here is derived from an EMBL/GenBank/DDBJ whole genome shotgun (WGS) entry which is preliminary data.</text>
</comment>
<organism evidence="2 3">
    <name type="scientific">Rhizophlyctis rosea</name>
    <dbReference type="NCBI Taxonomy" id="64517"/>
    <lineage>
        <taxon>Eukaryota</taxon>
        <taxon>Fungi</taxon>
        <taxon>Fungi incertae sedis</taxon>
        <taxon>Chytridiomycota</taxon>
        <taxon>Chytridiomycota incertae sedis</taxon>
        <taxon>Chytridiomycetes</taxon>
        <taxon>Rhizophlyctidales</taxon>
        <taxon>Rhizophlyctidaceae</taxon>
        <taxon>Rhizophlyctis</taxon>
    </lineage>
</organism>
<dbReference type="AlphaFoldDB" id="A0AAD5SLJ9"/>
<proteinExistence type="predicted"/>
<protein>
    <submittedName>
        <fullName evidence="2">Uncharacterized protein</fullName>
    </submittedName>
</protein>
<dbReference type="EMBL" id="JADGJD010000008">
    <property type="protein sequence ID" value="KAJ3057207.1"/>
    <property type="molecule type" value="Genomic_DNA"/>
</dbReference>
<feature type="compositionally biased region" description="Acidic residues" evidence="1">
    <location>
        <begin position="56"/>
        <end position="74"/>
    </location>
</feature>
<gene>
    <name evidence="2" type="ORF">HK097_010567</name>
</gene>
<feature type="compositionally biased region" description="Basic and acidic residues" evidence="1">
    <location>
        <begin position="34"/>
        <end position="55"/>
    </location>
</feature>